<organism evidence="3 4">
    <name type="scientific">Sphenostylis stenocarpa</name>
    <dbReference type="NCBI Taxonomy" id="92480"/>
    <lineage>
        <taxon>Eukaryota</taxon>
        <taxon>Viridiplantae</taxon>
        <taxon>Streptophyta</taxon>
        <taxon>Embryophyta</taxon>
        <taxon>Tracheophyta</taxon>
        <taxon>Spermatophyta</taxon>
        <taxon>Magnoliopsida</taxon>
        <taxon>eudicotyledons</taxon>
        <taxon>Gunneridae</taxon>
        <taxon>Pentapetalae</taxon>
        <taxon>rosids</taxon>
        <taxon>fabids</taxon>
        <taxon>Fabales</taxon>
        <taxon>Fabaceae</taxon>
        <taxon>Papilionoideae</taxon>
        <taxon>50 kb inversion clade</taxon>
        <taxon>NPAAA clade</taxon>
        <taxon>indigoferoid/millettioid clade</taxon>
        <taxon>Phaseoleae</taxon>
        <taxon>Sphenostylis</taxon>
    </lineage>
</organism>
<evidence type="ECO:0000256" key="1">
    <source>
        <dbReference type="SAM" id="MobiDB-lite"/>
    </source>
</evidence>
<evidence type="ECO:0000313" key="3">
    <source>
        <dbReference type="EMBL" id="CAJ1971737.1"/>
    </source>
</evidence>
<sequence length="182" mass="20293">MDQKNYHSSFSSTSNRDHYLRQLNKLSHNISKPNIKKPTFDSSQTHTFNKHALPDSHPHVYNISKTDFRDMVQKLTGSPAHNPQPKPVATSRLHRLRPPPLPQIISHHPPPRSAAAPPSPLPPFPSVHAESPVSAYMRFLRNSMPSSISESEFQTFGCLNSVSQIPLSPTVPVSSPGGWRDL</sequence>
<dbReference type="Proteomes" id="UP001189624">
    <property type="component" value="Chromosome 8"/>
</dbReference>
<dbReference type="InterPro" id="IPR008889">
    <property type="entry name" value="VQ"/>
</dbReference>
<feature type="domain" description="VQ" evidence="2">
    <location>
        <begin position="56"/>
        <end position="81"/>
    </location>
</feature>
<evidence type="ECO:0000313" key="4">
    <source>
        <dbReference type="Proteomes" id="UP001189624"/>
    </source>
</evidence>
<accession>A0AA86VKJ3</accession>
<evidence type="ECO:0000259" key="2">
    <source>
        <dbReference type="Pfam" id="PF05678"/>
    </source>
</evidence>
<dbReference type="AlphaFoldDB" id="A0AA86VKJ3"/>
<feature type="region of interest" description="Disordered" evidence="1">
    <location>
        <begin position="75"/>
        <end position="125"/>
    </location>
</feature>
<proteinExistence type="predicted"/>
<keyword evidence="4" id="KW-1185">Reference proteome</keyword>
<dbReference type="PANTHER" id="PTHR33783:SF4">
    <property type="entry name" value="VQ MOTIF-CONTAINING PROTEIN 9"/>
    <property type="match status" value="1"/>
</dbReference>
<name>A0AA86VKJ3_9FABA</name>
<dbReference type="PANTHER" id="PTHR33783">
    <property type="entry name" value="PROTEIN HAIKU1"/>
    <property type="match status" value="1"/>
</dbReference>
<dbReference type="Pfam" id="PF05678">
    <property type="entry name" value="VQ"/>
    <property type="match status" value="1"/>
</dbReference>
<dbReference type="InterPro" id="IPR039612">
    <property type="entry name" value="VQ_5/9/14"/>
</dbReference>
<dbReference type="Gramene" id="rna-AYBTSS11_LOCUS23740">
    <property type="protein sequence ID" value="CAJ1971737.1"/>
    <property type="gene ID" value="gene-AYBTSS11_LOCUS23740"/>
</dbReference>
<gene>
    <name evidence="3" type="ORF">AYBTSS11_LOCUS23740</name>
</gene>
<reference evidence="3" key="1">
    <citation type="submission" date="2023-10" db="EMBL/GenBank/DDBJ databases">
        <authorList>
            <person name="Domelevo Entfellner J.-B."/>
        </authorList>
    </citation>
    <scope>NUCLEOTIDE SEQUENCE</scope>
</reference>
<dbReference type="EMBL" id="OY731405">
    <property type="protein sequence ID" value="CAJ1971737.1"/>
    <property type="molecule type" value="Genomic_DNA"/>
</dbReference>
<feature type="region of interest" description="Disordered" evidence="1">
    <location>
        <begin position="27"/>
        <end position="59"/>
    </location>
</feature>
<protein>
    <recommendedName>
        <fullName evidence="2">VQ domain-containing protein</fullName>
    </recommendedName>
</protein>